<gene>
    <name evidence="1" type="ORF">LSH36_239g01085</name>
</gene>
<dbReference type="EMBL" id="JAODUP010000239">
    <property type="protein sequence ID" value="KAK2155472.1"/>
    <property type="molecule type" value="Genomic_DNA"/>
</dbReference>
<comment type="caution">
    <text evidence="1">The sequence shown here is derived from an EMBL/GenBank/DDBJ whole genome shotgun (WGS) entry which is preliminary data.</text>
</comment>
<reference evidence="1" key="1">
    <citation type="journal article" date="2023" name="Mol. Biol. Evol.">
        <title>Third-Generation Sequencing Reveals the Adaptive Role of the Epigenome in Three Deep-Sea Polychaetes.</title>
        <authorList>
            <person name="Perez M."/>
            <person name="Aroh O."/>
            <person name="Sun Y."/>
            <person name="Lan Y."/>
            <person name="Juniper S.K."/>
            <person name="Young C.R."/>
            <person name="Angers B."/>
            <person name="Qian P.Y."/>
        </authorList>
    </citation>
    <scope>NUCLEOTIDE SEQUENCE</scope>
    <source>
        <strain evidence="1">P08H-3</strain>
    </source>
</reference>
<dbReference type="InterPro" id="IPR029044">
    <property type="entry name" value="Nucleotide-diphossugar_trans"/>
</dbReference>
<protein>
    <submittedName>
        <fullName evidence="1">Uncharacterized protein</fullName>
    </submittedName>
</protein>
<proteinExistence type="predicted"/>
<organism evidence="1 2">
    <name type="scientific">Paralvinella palmiformis</name>
    <dbReference type="NCBI Taxonomy" id="53620"/>
    <lineage>
        <taxon>Eukaryota</taxon>
        <taxon>Metazoa</taxon>
        <taxon>Spiralia</taxon>
        <taxon>Lophotrochozoa</taxon>
        <taxon>Annelida</taxon>
        <taxon>Polychaeta</taxon>
        <taxon>Sedentaria</taxon>
        <taxon>Canalipalpata</taxon>
        <taxon>Terebellida</taxon>
        <taxon>Terebelliformia</taxon>
        <taxon>Alvinellidae</taxon>
        <taxon>Paralvinella</taxon>
    </lineage>
</organism>
<keyword evidence="2" id="KW-1185">Reference proteome</keyword>
<dbReference type="AlphaFoldDB" id="A0AAD9JM05"/>
<evidence type="ECO:0000313" key="1">
    <source>
        <dbReference type="EMBL" id="KAK2155472.1"/>
    </source>
</evidence>
<accession>A0AAD9JM05</accession>
<dbReference type="SUPFAM" id="SSF53448">
    <property type="entry name" value="Nucleotide-diphospho-sugar transferases"/>
    <property type="match status" value="1"/>
</dbReference>
<name>A0AAD9JM05_9ANNE</name>
<dbReference type="Proteomes" id="UP001208570">
    <property type="component" value="Unassembled WGS sequence"/>
</dbReference>
<evidence type="ECO:0000313" key="2">
    <source>
        <dbReference type="Proteomes" id="UP001208570"/>
    </source>
</evidence>
<sequence length="457" mass="52649">MFLRSTRVRCIPKCMANFKSRILIKLILFLILFVVFTLHYQFAFLFGSEKRSSDPDDFVTYSSRRVRPAFGGDVFRVAIGGAVSSKGIIHLTPATITDLPMFWVLLPSFCRTASPGFDYHFYFGYDYDDLLANSSYRKAAIEAFDRRMASCGAPRLHLVKCPYRGRPAWAQNDAMMAAYFDGADFFYRLNDDTMLVTRNWTATFVEELLRMSPSLVGAVGPYCERGPAVKILTHDFVHRTHVEIFGYYYPRTFSDWYADNWITHVYRKDVRALVLDHVLVNHTETMGKRYRVKNVGLSMELMTNRTARKDRQTIQRYMEMFRTRDTSSSAPLKRGSICIILFGSNTNFTHGAIRNAQLAPVYYPGWEFIIYYHPKPETTTGGPSYQHLYIPDNILRTLVGLGSRLVPVTDEDLLKEPRTWRRLMYGKGDELTFICKADSLISEKGSLLLLKMPPKHD</sequence>